<name>A0ABR4PQG6_9HELO</name>
<evidence type="ECO:0000313" key="3">
    <source>
        <dbReference type="Proteomes" id="UP001629113"/>
    </source>
</evidence>
<evidence type="ECO:0000256" key="1">
    <source>
        <dbReference type="SAM" id="MobiDB-lite"/>
    </source>
</evidence>
<gene>
    <name evidence="2" type="ORF">PVAG01_02341</name>
</gene>
<dbReference type="Proteomes" id="UP001629113">
    <property type="component" value="Unassembled WGS sequence"/>
</dbReference>
<sequence length="94" mass="10398">MVSIQAETPVPPPYLTLGLCLRSNEQGTRSLLERQSMSRSITRKTSVLVLSRLCSVGQTKLVHQMYRVQAFRPSPAGHDKSCARYSPSPGPPCR</sequence>
<proteinExistence type="predicted"/>
<evidence type="ECO:0000313" key="2">
    <source>
        <dbReference type="EMBL" id="KAL3425550.1"/>
    </source>
</evidence>
<accession>A0ABR4PQG6</accession>
<protein>
    <submittedName>
        <fullName evidence="2">Uncharacterized protein</fullName>
    </submittedName>
</protein>
<organism evidence="2 3">
    <name type="scientific">Phlyctema vagabunda</name>
    <dbReference type="NCBI Taxonomy" id="108571"/>
    <lineage>
        <taxon>Eukaryota</taxon>
        <taxon>Fungi</taxon>
        <taxon>Dikarya</taxon>
        <taxon>Ascomycota</taxon>
        <taxon>Pezizomycotina</taxon>
        <taxon>Leotiomycetes</taxon>
        <taxon>Helotiales</taxon>
        <taxon>Dermateaceae</taxon>
        <taxon>Phlyctema</taxon>
    </lineage>
</organism>
<dbReference type="EMBL" id="JBFCZG010000002">
    <property type="protein sequence ID" value="KAL3425550.1"/>
    <property type="molecule type" value="Genomic_DNA"/>
</dbReference>
<comment type="caution">
    <text evidence="2">The sequence shown here is derived from an EMBL/GenBank/DDBJ whole genome shotgun (WGS) entry which is preliminary data.</text>
</comment>
<keyword evidence="3" id="KW-1185">Reference proteome</keyword>
<reference evidence="2 3" key="1">
    <citation type="submission" date="2024-06" db="EMBL/GenBank/DDBJ databases">
        <title>Complete genome of Phlyctema vagabunda strain 19-DSS-EL-015.</title>
        <authorList>
            <person name="Fiorenzani C."/>
        </authorList>
    </citation>
    <scope>NUCLEOTIDE SEQUENCE [LARGE SCALE GENOMIC DNA]</scope>
    <source>
        <strain evidence="2 3">19-DSS-EL-015</strain>
    </source>
</reference>
<feature type="region of interest" description="Disordered" evidence="1">
    <location>
        <begin position="73"/>
        <end position="94"/>
    </location>
</feature>